<dbReference type="InterPro" id="IPR011990">
    <property type="entry name" value="TPR-like_helical_dom_sf"/>
</dbReference>
<evidence type="ECO:0000256" key="3">
    <source>
        <dbReference type="PROSITE-ProRule" id="PRU00708"/>
    </source>
</evidence>
<evidence type="ECO:0000313" key="6">
    <source>
        <dbReference type="Proteomes" id="UP001345219"/>
    </source>
</evidence>
<dbReference type="GO" id="GO:0009451">
    <property type="term" value="P:RNA modification"/>
    <property type="evidence" value="ECO:0007669"/>
    <property type="project" value="InterPro"/>
</dbReference>
<dbReference type="PROSITE" id="PS51375">
    <property type="entry name" value="PPR"/>
    <property type="match status" value="7"/>
</dbReference>
<dbReference type="InterPro" id="IPR002885">
    <property type="entry name" value="PPR_rpt"/>
</dbReference>
<dbReference type="Pfam" id="PF01535">
    <property type="entry name" value="PPR"/>
    <property type="match status" value="5"/>
</dbReference>
<feature type="domain" description="DYW" evidence="4">
    <location>
        <begin position="605"/>
        <end position="697"/>
    </location>
</feature>
<feature type="repeat" description="PPR" evidence="3">
    <location>
        <begin position="58"/>
        <end position="92"/>
    </location>
</feature>
<proteinExistence type="inferred from homology"/>
<dbReference type="FunFam" id="1.25.40.10:FF:000366">
    <property type="entry name" value="Pentatricopeptide (PPR) repeat-containing protein"/>
    <property type="match status" value="1"/>
</dbReference>
<accession>A0AAN7Q517</accession>
<feature type="repeat" description="PPR" evidence="3">
    <location>
        <begin position="390"/>
        <end position="424"/>
    </location>
</feature>
<comment type="caution">
    <text evidence="5">The sequence shown here is derived from an EMBL/GenBank/DDBJ whole genome shotgun (WGS) entry which is preliminary data.</text>
</comment>
<evidence type="ECO:0000256" key="2">
    <source>
        <dbReference type="ARBA" id="ARBA00022737"/>
    </source>
</evidence>
<sequence>MRARSSLRQSIDAICSLGQLAPESTYTSLVLNCVRANDVEQASRLHAHMESCSFQPSDTYIHNRLLHLYAKSAEAKEARRLFDKMPSRDVFSWNAMLSLFAKCGDHDDLWATFNVMPFRDSISYNTVIAGLTDNGFPKKGLDVFALMLEHGYGPTDHTYVSALRSCSMLSCLTQGKQIHGRMVLSGSLGTNAFLWNALINMYAKCGETGNARWLFDKAPVKNVVSWNSMISAYLEGGLPEMSIELFNEMKLGGLTPDQVTTSNALNAYFETRRVNEARNLFCDIKGKKDKICWTTMIVGYSQSGMEEDALLVFHQMLLDDTRPDSFTISAVISACAKMASLHRGQGLHSKAILIGVNDNLLVSSALIDLYCKCGIIPDARLVFDPMPFRNVVSWNAMIRGYAQNGQNQKALSLYENMAQSKLKPDSWTFLAVLSSCLHANLIEEGQKYFDSMRGKHGIVPTLDHYSCMIHLLGRSGKLDKALDLIEEMPYEPNSLIWSSLLSVCSMKGDIEHGEIAARKLFEMDPLEAGPYIMLSNMYAGHSRWDDVASVRSLMSSRNVKKFAAYSWVELDNKVHKFVSEDQAHPEREQIYMKLHGLIRKLQEEGYAPNTGTVLHNIGEAEKLSSICYHSEKLALVYSLMKLPSEVPIRILKNIRVCADCHLFMKYTSNSLGRYIILRDATRYHHFIGGECSCKDFW</sequence>
<feature type="repeat" description="PPR" evidence="3">
    <location>
        <begin position="222"/>
        <end position="256"/>
    </location>
</feature>
<dbReference type="GO" id="GO:0003723">
    <property type="term" value="F:RNA binding"/>
    <property type="evidence" value="ECO:0007669"/>
    <property type="project" value="InterPro"/>
</dbReference>
<dbReference type="PANTHER" id="PTHR47926">
    <property type="entry name" value="PENTATRICOPEPTIDE REPEAT-CONTAINING PROTEIN"/>
    <property type="match status" value="1"/>
</dbReference>
<dbReference type="NCBIfam" id="TIGR00756">
    <property type="entry name" value="PPR"/>
    <property type="match status" value="6"/>
</dbReference>
<reference evidence="5 6" key="1">
    <citation type="journal article" date="2023" name="Hortic Res">
        <title>Pangenome of water caltrop reveals structural variations and asymmetric subgenome divergence after allopolyploidization.</title>
        <authorList>
            <person name="Zhang X."/>
            <person name="Chen Y."/>
            <person name="Wang L."/>
            <person name="Yuan Y."/>
            <person name="Fang M."/>
            <person name="Shi L."/>
            <person name="Lu R."/>
            <person name="Comes H.P."/>
            <person name="Ma Y."/>
            <person name="Chen Y."/>
            <person name="Huang G."/>
            <person name="Zhou Y."/>
            <person name="Zheng Z."/>
            <person name="Qiu Y."/>
        </authorList>
    </citation>
    <scope>NUCLEOTIDE SEQUENCE [LARGE SCALE GENOMIC DNA]</scope>
    <source>
        <tissue evidence="5">Roots</tissue>
    </source>
</reference>
<evidence type="ECO:0000259" key="4">
    <source>
        <dbReference type="Pfam" id="PF14432"/>
    </source>
</evidence>
<gene>
    <name evidence="5" type="ORF">SAY87_007077</name>
</gene>
<dbReference type="EMBL" id="JAXIOK010000013">
    <property type="protein sequence ID" value="KAK4756950.1"/>
    <property type="molecule type" value="Genomic_DNA"/>
</dbReference>
<comment type="similarity">
    <text evidence="1">Belongs to the PPR family. PCMP-H subfamily.</text>
</comment>
<dbReference type="AlphaFoldDB" id="A0AAN7Q517"/>
<dbReference type="FunFam" id="1.25.40.10:FF:000344">
    <property type="entry name" value="Pentatricopeptide repeat-containing protein"/>
    <property type="match status" value="2"/>
</dbReference>
<evidence type="ECO:0000313" key="5">
    <source>
        <dbReference type="EMBL" id="KAK4756950.1"/>
    </source>
</evidence>
<dbReference type="Pfam" id="PF14432">
    <property type="entry name" value="DYW_deaminase"/>
    <property type="match status" value="1"/>
</dbReference>
<feature type="repeat" description="PPR" evidence="3">
    <location>
        <begin position="120"/>
        <end position="154"/>
    </location>
</feature>
<dbReference type="InterPro" id="IPR046960">
    <property type="entry name" value="PPR_At4g14850-like_plant"/>
</dbReference>
<name>A0AAN7Q517_9MYRT</name>
<feature type="repeat" description="PPR" evidence="3">
    <location>
        <begin position="22"/>
        <end position="56"/>
    </location>
</feature>
<dbReference type="GO" id="GO:0008270">
    <property type="term" value="F:zinc ion binding"/>
    <property type="evidence" value="ECO:0007669"/>
    <property type="project" value="InterPro"/>
</dbReference>
<dbReference type="Pfam" id="PF12854">
    <property type="entry name" value="PPR_1"/>
    <property type="match status" value="1"/>
</dbReference>
<feature type="repeat" description="PPR" evidence="3">
    <location>
        <begin position="289"/>
        <end position="323"/>
    </location>
</feature>
<dbReference type="Pfam" id="PF13041">
    <property type="entry name" value="PPR_2"/>
    <property type="match status" value="3"/>
</dbReference>
<protein>
    <recommendedName>
        <fullName evidence="4">DYW domain-containing protein</fullName>
    </recommendedName>
</protein>
<dbReference type="Proteomes" id="UP001345219">
    <property type="component" value="Chromosome 6"/>
</dbReference>
<organism evidence="5 6">
    <name type="scientific">Trapa incisa</name>
    <dbReference type="NCBI Taxonomy" id="236973"/>
    <lineage>
        <taxon>Eukaryota</taxon>
        <taxon>Viridiplantae</taxon>
        <taxon>Streptophyta</taxon>
        <taxon>Embryophyta</taxon>
        <taxon>Tracheophyta</taxon>
        <taxon>Spermatophyta</taxon>
        <taxon>Magnoliopsida</taxon>
        <taxon>eudicotyledons</taxon>
        <taxon>Gunneridae</taxon>
        <taxon>Pentapetalae</taxon>
        <taxon>rosids</taxon>
        <taxon>malvids</taxon>
        <taxon>Myrtales</taxon>
        <taxon>Lythraceae</taxon>
        <taxon>Trapa</taxon>
    </lineage>
</organism>
<dbReference type="PANTHER" id="PTHR47926:SF533">
    <property type="entry name" value="DYW DOMAIN-CONTAINING PROTEIN"/>
    <property type="match status" value="1"/>
</dbReference>
<dbReference type="InterPro" id="IPR046848">
    <property type="entry name" value="E_motif"/>
</dbReference>
<dbReference type="Pfam" id="PF20431">
    <property type="entry name" value="E_motif"/>
    <property type="match status" value="1"/>
</dbReference>
<keyword evidence="2" id="KW-0677">Repeat</keyword>
<feature type="repeat" description="PPR" evidence="3">
    <location>
        <begin position="461"/>
        <end position="491"/>
    </location>
</feature>
<dbReference type="InterPro" id="IPR032867">
    <property type="entry name" value="DYW_dom"/>
</dbReference>
<evidence type="ECO:0000256" key="1">
    <source>
        <dbReference type="ARBA" id="ARBA00006643"/>
    </source>
</evidence>
<dbReference type="Gene3D" id="1.25.40.10">
    <property type="entry name" value="Tetratricopeptide repeat domain"/>
    <property type="match status" value="4"/>
</dbReference>
<keyword evidence="6" id="KW-1185">Reference proteome</keyword>